<name>A0A923HN77_9BURK</name>
<organism evidence="2 3">
    <name type="scientific">Undibacterium nitidum</name>
    <dbReference type="NCBI Taxonomy" id="2762298"/>
    <lineage>
        <taxon>Bacteria</taxon>
        <taxon>Pseudomonadati</taxon>
        <taxon>Pseudomonadota</taxon>
        <taxon>Betaproteobacteria</taxon>
        <taxon>Burkholderiales</taxon>
        <taxon>Oxalobacteraceae</taxon>
        <taxon>Undibacterium</taxon>
    </lineage>
</organism>
<dbReference type="AlphaFoldDB" id="A0A923HN77"/>
<comment type="caution">
    <text evidence="2">The sequence shown here is derived from an EMBL/GenBank/DDBJ whole genome shotgun (WGS) entry which is preliminary data.</text>
</comment>
<dbReference type="Proteomes" id="UP000627446">
    <property type="component" value="Unassembled WGS sequence"/>
</dbReference>
<dbReference type="RefSeq" id="WP_186917094.1">
    <property type="nucleotide sequence ID" value="NZ_JACOFZ010000005.1"/>
</dbReference>
<dbReference type="EMBL" id="JACOFZ010000005">
    <property type="protein sequence ID" value="MBC3882484.1"/>
    <property type="molecule type" value="Genomic_DNA"/>
</dbReference>
<sequence>MRRTNLRRVMTAVCLLFTLPLGEVLAQGSLKPAATATKTYTISVVPQYNVVQLHTEWAPLVARISRESGIPLQLVLAKTIPQFENTVLAGEPDFAFMNPYHAVMAKRAQSYIPVLRDAKALKGILVVRNDSAVKNIKELDGKPIGFPAPNAFGASLYMRALLTAEPITFQSQFLTTHGNVYRSVLNGSVAAGGGVNTTFNDEPPEVRSQLRVLYQTPESASHPLVAHPRVPAEVVKAVTDAFLHLSKDSEGQRMLADIRIPQPVAADYARDYLPLEKLKIEKFVILEKE</sequence>
<reference evidence="2" key="1">
    <citation type="submission" date="2020-08" db="EMBL/GenBank/DDBJ databases">
        <title>Novel species isolated from subtropical streams in China.</title>
        <authorList>
            <person name="Lu H."/>
        </authorList>
    </citation>
    <scope>NUCLEOTIDE SEQUENCE</scope>
    <source>
        <strain evidence="2">LX22W</strain>
    </source>
</reference>
<accession>A0A923HN77</accession>
<feature type="signal peptide" evidence="1">
    <location>
        <begin position="1"/>
        <end position="26"/>
    </location>
</feature>
<evidence type="ECO:0000313" key="3">
    <source>
        <dbReference type="Proteomes" id="UP000627446"/>
    </source>
</evidence>
<evidence type="ECO:0000313" key="2">
    <source>
        <dbReference type="EMBL" id="MBC3882484.1"/>
    </source>
</evidence>
<feature type="chain" id="PRO_5037174368" evidence="1">
    <location>
        <begin position="27"/>
        <end position="289"/>
    </location>
</feature>
<dbReference type="PANTHER" id="PTHR35841:SF1">
    <property type="entry name" value="PHOSPHONATES-BINDING PERIPLASMIC PROTEIN"/>
    <property type="match status" value="1"/>
</dbReference>
<proteinExistence type="predicted"/>
<evidence type="ECO:0000256" key="1">
    <source>
        <dbReference type="SAM" id="SignalP"/>
    </source>
</evidence>
<protein>
    <submittedName>
        <fullName evidence="2">Phosphate/phosphite/phosphonate ABC transporter substrate-binding protein</fullName>
    </submittedName>
</protein>
<keyword evidence="3" id="KW-1185">Reference proteome</keyword>
<dbReference type="SUPFAM" id="SSF53850">
    <property type="entry name" value="Periplasmic binding protein-like II"/>
    <property type="match status" value="1"/>
</dbReference>
<dbReference type="Gene3D" id="3.40.190.10">
    <property type="entry name" value="Periplasmic binding protein-like II"/>
    <property type="match status" value="2"/>
</dbReference>
<dbReference type="Pfam" id="PF12974">
    <property type="entry name" value="Phosphonate-bd"/>
    <property type="match status" value="1"/>
</dbReference>
<dbReference type="PANTHER" id="PTHR35841">
    <property type="entry name" value="PHOSPHONATES-BINDING PERIPLASMIC PROTEIN"/>
    <property type="match status" value="1"/>
</dbReference>
<keyword evidence="1" id="KW-0732">Signal</keyword>
<gene>
    <name evidence="2" type="ORF">H8K36_13920</name>
</gene>